<dbReference type="PROSITE" id="PS50011">
    <property type="entry name" value="PROTEIN_KINASE_DOM"/>
    <property type="match status" value="1"/>
</dbReference>
<feature type="domain" description="Protein kinase" evidence="1">
    <location>
        <begin position="1"/>
        <end position="124"/>
    </location>
</feature>
<accession>A0A8J5XNM7</accession>
<comment type="caution">
    <text evidence="2">The sequence shown here is derived from an EMBL/GenBank/DDBJ whole genome shotgun (WGS) entry which is preliminary data.</text>
</comment>
<proteinExistence type="predicted"/>
<organism evidence="2 3">
    <name type="scientific">Diacronema lutheri</name>
    <name type="common">Unicellular marine alga</name>
    <name type="synonym">Monochrysis lutheri</name>
    <dbReference type="NCBI Taxonomy" id="2081491"/>
    <lineage>
        <taxon>Eukaryota</taxon>
        <taxon>Haptista</taxon>
        <taxon>Haptophyta</taxon>
        <taxon>Pavlovophyceae</taxon>
        <taxon>Pavlovales</taxon>
        <taxon>Pavlovaceae</taxon>
        <taxon>Diacronema</taxon>
    </lineage>
</organism>
<evidence type="ECO:0000313" key="2">
    <source>
        <dbReference type="EMBL" id="KAG8465272.1"/>
    </source>
</evidence>
<sequence>MADFPRARHAFAHEVAPSHARAEPLYRADVAGELYAGTNQGPARRDARAFADPPPAVELARCARNVMAGVEHLLVRQVHHGGLKSAHVLRCAGGVWKLCDFGLAHARCTTSATRSTGDAAGTLS</sequence>
<protein>
    <recommendedName>
        <fullName evidence="1">Protein kinase domain-containing protein</fullName>
    </recommendedName>
</protein>
<dbReference type="GO" id="GO:0004672">
    <property type="term" value="F:protein kinase activity"/>
    <property type="evidence" value="ECO:0007669"/>
    <property type="project" value="InterPro"/>
</dbReference>
<dbReference type="SUPFAM" id="SSF56112">
    <property type="entry name" value="Protein kinase-like (PK-like)"/>
    <property type="match status" value="1"/>
</dbReference>
<dbReference type="AlphaFoldDB" id="A0A8J5XNM7"/>
<evidence type="ECO:0000259" key="1">
    <source>
        <dbReference type="PROSITE" id="PS50011"/>
    </source>
</evidence>
<dbReference type="Proteomes" id="UP000751190">
    <property type="component" value="Unassembled WGS sequence"/>
</dbReference>
<dbReference type="InterPro" id="IPR000719">
    <property type="entry name" value="Prot_kinase_dom"/>
</dbReference>
<keyword evidence="3" id="KW-1185">Reference proteome</keyword>
<evidence type="ECO:0000313" key="3">
    <source>
        <dbReference type="Proteomes" id="UP000751190"/>
    </source>
</evidence>
<dbReference type="EMBL" id="JAGTXO010000010">
    <property type="protein sequence ID" value="KAG8465272.1"/>
    <property type="molecule type" value="Genomic_DNA"/>
</dbReference>
<reference evidence="2" key="1">
    <citation type="submission" date="2021-05" db="EMBL/GenBank/DDBJ databases">
        <title>The genome of the haptophyte Pavlova lutheri (Diacronema luteri, Pavlovales) - a model for lipid biosynthesis in eukaryotic algae.</title>
        <authorList>
            <person name="Hulatt C.J."/>
            <person name="Posewitz M.C."/>
        </authorList>
    </citation>
    <scope>NUCLEOTIDE SEQUENCE</scope>
    <source>
        <strain evidence="2">NIVA-4/92</strain>
    </source>
</reference>
<dbReference type="Gene3D" id="1.10.510.10">
    <property type="entry name" value="Transferase(Phosphotransferase) domain 1"/>
    <property type="match status" value="1"/>
</dbReference>
<name>A0A8J5XNM7_DIALT</name>
<gene>
    <name evidence="2" type="ORF">KFE25_002579</name>
</gene>
<dbReference type="GO" id="GO:0005524">
    <property type="term" value="F:ATP binding"/>
    <property type="evidence" value="ECO:0007669"/>
    <property type="project" value="InterPro"/>
</dbReference>
<dbReference type="InterPro" id="IPR011009">
    <property type="entry name" value="Kinase-like_dom_sf"/>
</dbReference>